<feature type="domain" description="RNase H type-1" evidence="1">
    <location>
        <begin position="28"/>
        <end position="98"/>
    </location>
</feature>
<dbReference type="Pfam" id="PF13456">
    <property type="entry name" value="RVT_3"/>
    <property type="match status" value="1"/>
</dbReference>
<accession>A0A7J6X752</accession>
<dbReference type="InterPro" id="IPR002156">
    <property type="entry name" value="RNaseH_domain"/>
</dbReference>
<dbReference type="AlphaFoldDB" id="A0A7J6X752"/>
<evidence type="ECO:0000313" key="2">
    <source>
        <dbReference type="EMBL" id="KAF5204685.1"/>
    </source>
</evidence>
<proteinExistence type="predicted"/>
<sequence length="99" mass="11113">MTKMCLLELDIYIFGRYSQLPLFTGSNRHSASSAEEAEGLAIKKGLLCALSEGVHSLLLFSDNQIEAVNGNSDNLSWELNSLLMEIQELRKQLSFCLFR</sequence>
<name>A0A7J6X752_THATH</name>
<keyword evidence="3" id="KW-1185">Reference proteome</keyword>
<dbReference type="InterPro" id="IPR036397">
    <property type="entry name" value="RNaseH_sf"/>
</dbReference>
<evidence type="ECO:0000259" key="1">
    <source>
        <dbReference type="Pfam" id="PF13456"/>
    </source>
</evidence>
<dbReference type="Proteomes" id="UP000554482">
    <property type="component" value="Unassembled WGS sequence"/>
</dbReference>
<gene>
    <name evidence="2" type="ORF">FRX31_005727</name>
</gene>
<organism evidence="2 3">
    <name type="scientific">Thalictrum thalictroides</name>
    <name type="common">Rue-anemone</name>
    <name type="synonym">Anemone thalictroides</name>
    <dbReference type="NCBI Taxonomy" id="46969"/>
    <lineage>
        <taxon>Eukaryota</taxon>
        <taxon>Viridiplantae</taxon>
        <taxon>Streptophyta</taxon>
        <taxon>Embryophyta</taxon>
        <taxon>Tracheophyta</taxon>
        <taxon>Spermatophyta</taxon>
        <taxon>Magnoliopsida</taxon>
        <taxon>Ranunculales</taxon>
        <taxon>Ranunculaceae</taxon>
        <taxon>Thalictroideae</taxon>
        <taxon>Thalictrum</taxon>
    </lineage>
</organism>
<dbReference type="GO" id="GO:0003676">
    <property type="term" value="F:nucleic acid binding"/>
    <property type="evidence" value="ECO:0007669"/>
    <property type="project" value="InterPro"/>
</dbReference>
<protein>
    <recommendedName>
        <fullName evidence="1">RNase H type-1 domain-containing protein</fullName>
    </recommendedName>
</protein>
<reference evidence="2 3" key="1">
    <citation type="submission" date="2020-06" db="EMBL/GenBank/DDBJ databases">
        <title>Transcriptomic and genomic resources for Thalictrum thalictroides and T. hernandezii: Facilitating candidate gene discovery in an emerging model plant lineage.</title>
        <authorList>
            <person name="Arias T."/>
            <person name="Riano-Pachon D.M."/>
            <person name="Di Stilio V.S."/>
        </authorList>
    </citation>
    <scope>NUCLEOTIDE SEQUENCE [LARGE SCALE GENOMIC DNA]</scope>
    <source>
        <strain evidence="3">cv. WT478/WT964</strain>
        <tissue evidence="2">Leaves</tissue>
    </source>
</reference>
<dbReference type="EMBL" id="JABWDY010005127">
    <property type="protein sequence ID" value="KAF5204685.1"/>
    <property type="molecule type" value="Genomic_DNA"/>
</dbReference>
<dbReference type="GO" id="GO:0004523">
    <property type="term" value="F:RNA-DNA hybrid ribonuclease activity"/>
    <property type="evidence" value="ECO:0007669"/>
    <property type="project" value="InterPro"/>
</dbReference>
<comment type="caution">
    <text evidence="2">The sequence shown here is derived from an EMBL/GenBank/DDBJ whole genome shotgun (WGS) entry which is preliminary data.</text>
</comment>
<dbReference type="Gene3D" id="3.30.420.10">
    <property type="entry name" value="Ribonuclease H-like superfamily/Ribonuclease H"/>
    <property type="match status" value="1"/>
</dbReference>
<evidence type="ECO:0000313" key="3">
    <source>
        <dbReference type="Proteomes" id="UP000554482"/>
    </source>
</evidence>